<accession>A0ABV9UEJ6</accession>
<dbReference type="Proteomes" id="UP001595834">
    <property type="component" value="Unassembled WGS sequence"/>
</dbReference>
<gene>
    <name evidence="1" type="ORF">ACFPFX_04665</name>
</gene>
<dbReference type="RefSeq" id="WP_344370414.1">
    <property type="nucleotide sequence ID" value="NZ_BAAASQ010000001.1"/>
</dbReference>
<comment type="caution">
    <text evidence="1">The sequence shown here is derived from an EMBL/GenBank/DDBJ whole genome shotgun (WGS) entry which is preliminary data.</text>
</comment>
<evidence type="ECO:0000313" key="1">
    <source>
        <dbReference type="EMBL" id="MFC4955587.1"/>
    </source>
</evidence>
<keyword evidence="2" id="KW-1185">Reference proteome</keyword>
<name>A0ABV9UEJ6_9ACTN</name>
<sequence length="109" mass="11749">MTQPPPAPPAAVPDPTILDALRRVIDTQIGPRHKGAVYQNIDGAFEVLAVVRDPAKARALLNRRCSQWALGVRDVLRADGQPFVVGSVWTDSDRLVREGKALAGTGVTR</sequence>
<dbReference type="EMBL" id="JBHSIZ010000005">
    <property type="protein sequence ID" value="MFC4955587.1"/>
    <property type="molecule type" value="Genomic_DNA"/>
</dbReference>
<evidence type="ECO:0000313" key="2">
    <source>
        <dbReference type="Proteomes" id="UP001595834"/>
    </source>
</evidence>
<proteinExistence type="predicted"/>
<reference evidence="2" key="1">
    <citation type="journal article" date="2019" name="Int. J. Syst. Evol. Microbiol.">
        <title>The Global Catalogue of Microorganisms (GCM) 10K type strain sequencing project: providing services to taxonomists for standard genome sequencing and annotation.</title>
        <authorList>
            <consortium name="The Broad Institute Genomics Platform"/>
            <consortium name="The Broad Institute Genome Sequencing Center for Infectious Disease"/>
            <person name="Wu L."/>
            <person name="Ma J."/>
        </authorList>
    </citation>
    <scope>NUCLEOTIDE SEQUENCE [LARGE SCALE GENOMIC DNA]</scope>
    <source>
        <strain evidence="2">CCM 7224</strain>
    </source>
</reference>
<protein>
    <submittedName>
        <fullName evidence="1">Uncharacterized protein</fullName>
    </submittedName>
</protein>
<organism evidence="1 2">
    <name type="scientific">Streptomyces mauvecolor</name>
    <dbReference type="NCBI Taxonomy" id="58345"/>
    <lineage>
        <taxon>Bacteria</taxon>
        <taxon>Bacillati</taxon>
        <taxon>Actinomycetota</taxon>
        <taxon>Actinomycetes</taxon>
        <taxon>Kitasatosporales</taxon>
        <taxon>Streptomycetaceae</taxon>
        <taxon>Streptomyces</taxon>
    </lineage>
</organism>